<dbReference type="PROSITE" id="PS51272">
    <property type="entry name" value="SLH"/>
    <property type="match status" value="3"/>
</dbReference>
<protein>
    <recommendedName>
        <fullName evidence="7">Fibronectin type III domain-containing protein</fullName>
    </recommendedName>
</protein>
<dbReference type="SUPFAM" id="SSF49265">
    <property type="entry name" value="Fibronectin type III"/>
    <property type="match status" value="6"/>
</dbReference>
<evidence type="ECO:0000313" key="6">
    <source>
        <dbReference type="Proteomes" id="UP000323521"/>
    </source>
</evidence>
<evidence type="ECO:0008006" key="7">
    <source>
        <dbReference type="Google" id="ProtNLM"/>
    </source>
</evidence>
<dbReference type="InterPro" id="IPR013783">
    <property type="entry name" value="Ig-like_fold"/>
</dbReference>
<evidence type="ECO:0000256" key="2">
    <source>
        <dbReference type="SAM" id="MobiDB-lite"/>
    </source>
</evidence>
<feature type="region of interest" description="Disordered" evidence="2">
    <location>
        <begin position="1841"/>
        <end position="1876"/>
    </location>
</feature>
<dbReference type="CDD" id="cd00063">
    <property type="entry name" value="FN3"/>
    <property type="match status" value="8"/>
</dbReference>
<dbReference type="Pfam" id="PF00395">
    <property type="entry name" value="SLH"/>
    <property type="match status" value="3"/>
</dbReference>
<name>A0A3G1KT37_FORW1</name>
<feature type="domain" description="Fibronectin type-III" evidence="3">
    <location>
        <begin position="1044"/>
        <end position="1138"/>
    </location>
</feature>
<dbReference type="InterPro" id="IPR003961">
    <property type="entry name" value="FN3_dom"/>
</dbReference>
<feature type="domain" description="Fibronectin type-III" evidence="3">
    <location>
        <begin position="293"/>
        <end position="388"/>
    </location>
</feature>
<dbReference type="Proteomes" id="UP000323521">
    <property type="component" value="Chromosome"/>
</dbReference>
<reference evidence="5 6" key="1">
    <citation type="submission" date="2016-10" db="EMBL/GenBank/DDBJ databases">
        <title>Complete Genome Sequence of Peptococcaceae strain DCMF.</title>
        <authorList>
            <person name="Edwards R.J."/>
            <person name="Holland S.I."/>
            <person name="Deshpande N.P."/>
            <person name="Wong Y.K."/>
            <person name="Ertan H."/>
            <person name="Manefield M."/>
            <person name="Russell T.L."/>
            <person name="Lee M.J."/>
        </authorList>
    </citation>
    <scope>NUCLEOTIDE SEQUENCE [LARGE SCALE GENOMIC DNA]</scope>
    <source>
        <strain evidence="5 6">DCMF</strain>
    </source>
</reference>
<feature type="domain" description="Fibronectin type-III" evidence="3">
    <location>
        <begin position="1324"/>
        <end position="1415"/>
    </location>
</feature>
<dbReference type="RefSeq" id="WP_214659324.1">
    <property type="nucleotide sequence ID" value="NZ_CP017634.1"/>
</dbReference>
<evidence type="ECO:0000259" key="4">
    <source>
        <dbReference type="PROSITE" id="PS51272"/>
    </source>
</evidence>
<feature type="domain" description="Fibronectin type-III" evidence="3">
    <location>
        <begin position="1230"/>
        <end position="1321"/>
    </location>
</feature>
<dbReference type="InterPro" id="IPR001119">
    <property type="entry name" value="SLH_dom"/>
</dbReference>
<evidence type="ECO:0000259" key="3">
    <source>
        <dbReference type="PROSITE" id="PS50853"/>
    </source>
</evidence>
<feature type="domain" description="Fibronectin type-III" evidence="3">
    <location>
        <begin position="1142"/>
        <end position="1226"/>
    </location>
</feature>
<feature type="domain" description="Fibronectin type-III" evidence="3">
    <location>
        <begin position="202"/>
        <end position="292"/>
    </location>
</feature>
<feature type="domain" description="SLH" evidence="4">
    <location>
        <begin position="2091"/>
        <end position="2150"/>
    </location>
</feature>
<evidence type="ECO:0000313" key="5">
    <source>
        <dbReference type="EMBL" id="ATW25596.1"/>
    </source>
</evidence>
<gene>
    <name evidence="5" type="ORF">DCMF_13260</name>
</gene>
<dbReference type="SMART" id="SM00060">
    <property type="entry name" value="FN3"/>
    <property type="match status" value="10"/>
</dbReference>
<feature type="domain" description="SLH" evidence="4">
    <location>
        <begin position="2027"/>
        <end position="2090"/>
    </location>
</feature>
<evidence type="ECO:0000256" key="1">
    <source>
        <dbReference type="ARBA" id="ARBA00022737"/>
    </source>
</evidence>
<dbReference type="InterPro" id="IPR050713">
    <property type="entry name" value="RTP_Phos/Ushers"/>
</dbReference>
<dbReference type="KEGG" id="fwa:DCMF_13260"/>
<feature type="compositionally biased region" description="Polar residues" evidence="2">
    <location>
        <begin position="1865"/>
        <end position="1876"/>
    </location>
</feature>
<dbReference type="InterPro" id="IPR036116">
    <property type="entry name" value="FN3_sf"/>
</dbReference>
<keyword evidence="6" id="KW-1185">Reference proteome</keyword>
<dbReference type="Gene3D" id="1.20.1270.90">
    <property type="entry name" value="AF1782-like"/>
    <property type="match status" value="1"/>
</dbReference>
<dbReference type="Gene3D" id="2.60.40.10">
    <property type="entry name" value="Immunoglobulins"/>
    <property type="match status" value="10"/>
</dbReference>
<dbReference type="PANTHER" id="PTHR46957:SF3">
    <property type="entry name" value="CYTOKINE RECEPTOR"/>
    <property type="match status" value="1"/>
</dbReference>
<feature type="domain" description="Fibronectin type-III" evidence="3">
    <location>
        <begin position="943"/>
        <end position="1043"/>
    </location>
</feature>
<feature type="domain" description="SLH" evidence="4">
    <location>
        <begin position="2154"/>
        <end position="2212"/>
    </location>
</feature>
<feature type="domain" description="Fibronectin type-III" evidence="3">
    <location>
        <begin position="1762"/>
        <end position="1853"/>
    </location>
</feature>
<proteinExistence type="predicted"/>
<dbReference type="PANTHER" id="PTHR46957">
    <property type="entry name" value="CYTOKINE RECEPTOR"/>
    <property type="match status" value="1"/>
</dbReference>
<organism evidence="5 6">
    <name type="scientific">Formimonas warabiya</name>
    <dbReference type="NCBI Taxonomy" id="1761012"/>
    <lineage>
        <taxon>Bacteria</taxon>
        <taxon>Bacillati</taxon>
        <taxon>Bacillota</taxon>
        <taxon>Clostridia</taxon>
        <taxon>Eubacteriales</taxon>
        <taxon>Peptococcaceae</taxon>
        <taxon>Candidatus Formimonas</taxon>
    </lineage>
</organism>
<dbReference type="GO" id="GO:0016020">
    <property type="term" value="C:membrane"/>
    <property type="evidence" value="ECO:0007669"/>
    <property type="project" value="UniProtKB-SubCell"/>
</dbReference>
<feature type="domain" description="Fibronectin type-III" evidence="3">
    <location>
        <begin position="854"/>
        <end position="939"/>
    </location>
</feature>
<sequence length="2212" mass="233324">MKRWRWELALFCVLLMVFSIVSPALGIEWDYFDPEKVVDTGNGVYVPEDMLAVTIEDNAQILQVPIGGTINLDVGVNPAQVDVGMCCVGCLGGFDNGGGCYSACPSEFGYCVCSGTTGHVLTPTVQVVRPDSYVDGVVSTEIDGGKLEITGLTQGTTTIGIQGVLYHPSHAGTKGEDQSYYKYRYTQVKTLTITTVAADAALPDVPAGLSTARGDTNVILTWGGAERATSYNIYLRSETDAEYTRIKTGVVTNSYKAEGLTNGTTYYFAVTAVNARGESAKSVEASGTPAVHLPLAPQNLSTTVEANSVKLSWTASDDTTSYKIYKGTVAGTYDSTPVAAGITKTTYEVTGLTTGTTYYFVVKSTNESGDSTNYSNEVSATPENAPPDPPARIVAVSMGSRIYLNWWFDSSGGLYPNYNVYMGTGSTYSKLTETPTGYSYYTTSRLTPGTYYFQVTAVDPFTGLESRMSTAVSAVCYDATGWATLGSPGFSMDKALNQPSFYMDNGTPYVAYISNSSRKVTVMKYSGVSEMNPSGWEPVGTPEFSESGGSAVSLFVDQAIPYVAYIYYDNDAGKQKLKAFRYTGTSEANPTGWELVGNGVIVENNITYPDLYVSGGIPYVACRNGNNGGKVEVYKLNGENGLWGILSGVPVSAGSGSQISLKFYNNTPYVAYQDGSVSNKATVRKYNGTDWETVGSAGFSPAGVDSPSLAIDGNGTPYIAFSDGKGYFDLNTANNTAKSSQATVMQYTGVSETNPSGWGIVGTPGFSIGEMSSASLYLYDGTPYIAFCDDQCNREARVMKFNGTGWETVGDATFSAGTAGYTRMVVNDDGIYISYSDGGNSGKMTVMKYALDSAPWQLTATAGDGQVTLNWGEKAGAASYNVYSKASTESDYAPIAPGVTDTTYTVTNLTNGTAYSFMVKAVNDGVESEPITASATPVGAITVPAKPANLTAVEGDQQVTLTWDAVAGATSYSIYWWDISMNEGLKEILASEYTDTATGKVTYTYTGLTNGNTYYISVFAKNSAGTSEYSNEVEVQPRVTVPAKPANLTAVEGDQQVTLTWDAVAGAISYSIYWWDISMNEGLKEISASEYTDTATGKVTYTYTGLTNGNTYYISVFAKNSAGTSEYSNEVEVQPRVTVLAAPADLRAEPGNGQVTLTWDAVAGAASYTVSWANNDMNVHESQTGITGTSYTVTGLGNGQEYDFEVTAVNTAGESEAATISATPNITVTEPEAPASLSAKAEEGQVTLTWSEVDGADSYNVYMGTASEEYDSAPLAKEISDTSYTATDLTNGTTYYFAVTAVNTAGESEKSEEASGTPEAAVAVPAVPTNLSAIGGDRQVDLTWNPSEGSVSYSVYMGTVSGAYDSTPLAEEISGTRYTATGLDNGQTYYFAVTAVNSMGASEKSEEASATCQKQNEEEIARMTGYTVSTNHTNSDTVPIKNGTDDQWINLTVNFDKEITIKDAQGALNELSIKLNDLPGNTPIEITATPTYSNGNSETSYPVYAQLALGGEGKSLQFTLHVGFAPYAGYLTVKPQNTITQITGADGTTPVAWSNIALYVPNGVKLQTVAQSAGNSATNTPAAVTKKVIAPASTTRAMIHMLFLKNGVPVGELDDYGANLTTHYHSYLTLDAAGFARMIPGWFNTAFNPNSEDADYPITYNGDTVTISEKNVGEGDVLDLRIYAYPQDRDTRTDKSLLNALIDEASSIDGTGYTAETYQALQNELCIAGSMANSIYYLQSEIDGETDALQTALDSLQESSSAPAAPASLSATAGDGQATLSWSAAEGAASYNVYKGTSAGEYDTTPLGTGITGTSYTATNLTNGTTYYFAVTAVNTAGESEKSNEAGATPKAASHSSGGGGGSSTPAKSSVTVSSDQNGSATISAASLKTASSVKVSGDVDLVLDANAVKAIGVDKDLTVSVNKVDNETLSAEVQEKIGNRPVFDIDITAGGKAVTDLGQGKVQITIPYTLGAGENAEQIVVYYIDTSGQIQEMSGAYYDAGAKAVVFTTNHLSRYAIGYKESVEEPGAGFKDVPAGHWAAGSINYLVAKGIINGKTATAFAPNDPITRAEFVKILAGIAGVDPTEYGTTFFSDVAANAWFAPYVAWAGEAGVSQGTDGKFNPNAPINRQEMAAMIARFVKDVKGATLPAVNESVVFADNGRIADYAADAVAMMQKAGIINGKANNQFAPQDKATRAEAAKMLATLMQIMEK</sequence>
<dbReference type="SUPFAM" id="SSF89372">
    <property type="entry name" value="Fucose-specific lectin"/>
    <property type="match status" value="1"/>
</dbReference>
<dbReference type="EMBL" id="CP017634">
    <property type="protein sequence ID" value="ATW25596.1"/>
    <property type="molecule type" value="Genomic_DNA"/>
</dbReference>
<dbReference type="Pfam" id="PF00041">
    <property type="entry name" value="fn3"/>
    <property type="match status" value="9"/>
</dbReference>
<accession>A0A3G1KT37</accession>
<dbReference type="PROSITE" id="PS50853">
    <property type="entry name" value="FN3"/>
    <property type="match status" value="9"/>
</dbReference>
<keyword evidence="1" id="KW-0677">Repeat</keyword>